<sequence>MGDQFDQAQALDQLLNDVALANHFSRVERVRPLVIDGELCCVACEEPIEPERLGTAVTPGRCIICQQRHEREVRRYG</sequence>
<dbReference type="RefSeq" id="WP_345197076.1">
    <property type="nucleotide sequence ID" value="NZ_BAABFL010000422.1"/>
</dbReference>
<evidence type="ECO:0000256" key="1">
    <source>
        <dbReference type="PROSITE-ProRule" id="PRU00510"/>
    </source>
</evidence>
<evidence type="ECO:0008006" key="4">
    <source>
        <dbReference type="Google" id="ProtNLM"/>
    </source>
</evidence>
<evidence type="ECO:0000313" key="3">
    <source>
        <dbReference type="Proteomes" id="UP001500604"/>
    </source>
</evidence>
<evidence type="ECO:0000313" key="2">
    <source>
        <dbReference type="EMBL" id="GAA4650826.1"/>
    </source>
</evidence>
<dbReference type="EMBL" id="BAABFL010000422">
    <property type="protein sequence ID" value="GAA4650826.1"/>
    <property type="molecule type" value="Genomic_DNA"/>
</dbReference>
<keyword evidence="3" id="KW-1185">Reference proteome</keyword>
<proteinExistence type="predicted"/>
<dbReference type="Proteomes" id="UP001500604">
    <property type="component" value="Unassembled WGS sequence"/>
</dbReference>
<comment type="caution">
    <text evidence="2">The sequence shown here is derived from an EMBL/GenBank/DDBJ whole genome shotgun (WGS) entry which is preliminary data.</text>
</comment>
<reference evidence="3" key="1">
    <citation type="journal article" date="2019" name="Int. J. Syst. Evol. Microbiol.">
        <title>The Global Catalogue of Microorganisms (GCM) 10K type strain sequencing project: providing services to taxonomists for standard genome sequencing and annotation.</title>
        <authorList>
            <consortium name="The Broad Institute Genomics Platform"/>
            <consortium name="The Broad Institute Genome Sequencing Center for Infectious Disease"/>
            <person name="Wu L."/>
            <person name="Ma J."/>
        </authorList>
    </citation>
    <scope>NUCLEOTIDE SEQUENCE [LARGE SCALE GENOMIC DNA]</scope>
    <source>
        <strain evidence="3">JCM 17805</strain>
    </source>
</reference>
<feature type="zinc finger region" description="dksA C4-type" evidence="1">
    <location>
        <begin position="41"/>
        <end position="65"/>
    </location>
</feature>
<organism evidence="2 3">
    <name type="scientific">Kistimonas scapharcae</name>
    <dbReference type="NCBI Taxonomy" id="1036133"/>
    <lineage>
        <taxon>Bacteria</taxon>
        <taxon>Pseudomonadati</taxon>
        <taxon>Pseudomonadota</taxon>
        <taxon>Gammaproteobacteria</taxon>
        <taxon>Oceanospirillales</taxon>
        <taxon>Endozoicomonadaceae</taxon>
        <taxon>Kistimonas</taxon>
    </lineage>
</organism>
<dbReference type="PROSITE" id="PS51128">
    <property type="entry name" value="ZF_DKSA_2"/>
    <property type="match status" value="1"/>
</dbReference>
<protein>
    <recommendedName>
        <fullName evidence="4">Conjugal transfer protein TraR</fullName>
    </recommendedName>
</protein>
<accession>A0ABP8V6B4</accession>
<name>A0ABP8V6B4_9GAMM</name>
<gene>
    <name evidence="2" type="ORF">GCM10023116_31090</name>
</gene>